<dbReference type="PANTHER" id="PTHR32332:SF18">
    <property type="entry name" value="2-NITROPROPANE DIOXYGENASE"/>
    <property type="match status" value="1"/>
</dbReference>
<dbReference type="CDD" id="cd04730">
    <property type="entry name" value="NPD_like"/>
    <property type="match status" value="1"/>
</dbReference>
<dbReference type="AlphaFoldDB" id="A0A073IPJ6"/>
<gene>
    <name evidence="4" type="ORF">EH55_10100</name>
</gene>
<proteinExistence type="predicted"/>
<comment type="caution">
    <text evidence="4">The sequence shown here is derived from an EMBL/GenBank/DDBJ whole genome shotgun (WGS) entry which is preliminary data.</text>
</comment>
<dbReference type="PATRIC" id="fig|2754.20.peg.2598"/>
<keyword evidence="2" id="KW-0288">FMN</keyword>
<dbReference type="eggNOG" id="COG2070">
    <property type="taxonomic scope" value="Bacteria"/>
</dbReference>
<keyword evidence="3" id="KW-0560">Oxidoreductase</keyword>
<dbReference type="RefSeq" id="WP_037978057.1">
    <property type="nucleotide sequence ID" value="NZ_JMKI01000048.1"/>
</dbReference>
<evidence type="ECO:0000313" key="5">
    <source>
        <dbReference type="Proteomes" id="UP000027665"/>
    </source>
</evidence>
<accession>A0A073IPJ6</accession>
<evidence type="ECO:0000256" key="3">
    <source>
        <dbReference type="ARBA" id="ARBA00023002"/>
    </source>
</evidence>
<dbReference type="InterPro" id="IPR004136">
    <property type="entry name" value="NMO"/>
</dbReference>
<dbReference type="PANTHER" id="PTHR32332">
    <property type="entry name" value="2-NITROPROPANE DIOXYGENASE"/>
    <property type="match status" value="1"/>
</dbReference>
<organism evidence="4 5">
    <name type="scientific">Synergistes jonesii</name>
    <dbReference type="NCBI Taxonomy" id="2754"/>
    <lineage>
        <taxon>Bacteria</taxon>
        <taxon>Thermotogati</taxon>
        <taxon>Synergistota</taxon>
        <taxon>Synergistia</taxon>
        <taxon>Synergistales</taxon>
        <taxon>Synergistaceae</taxon>
        <taxon>Synergistes</taxon>
    </lineage>
</organism>
<keyword evidence="4" id="KW-0223">Dioxygenase</keyword>
<dbReference type="GO" id="GO:0051213">
    <property type="term" value="F:dioxygenase activity"/>
    <property type="evidence" value="ECO:0007669"/>
    <property type="project" value="UniProtKB-KW"/>
</dbReference>
<dbReference type="OrthoDB" id="9778912at2"/>
<dbReference type="SUPFAM" id="SSF51412">
    <property type="entry name" value="Inosine monophosphate dehydrogenase (IMPDH)"/>
    <property type="match status" value="1"/>
</dbReference>
<dbReference type="GeneID" id="90984453"/>
<evidence type="ECO:0000256" key="2">
    <source>
        <dbReference type="ARBA" id="ARBA00022643"/>
    </source>
</evidence>
<reference evidence="4 5" key="1">
    <citation type="submission" date="2014-04" db="EMBL/GenBank/DDBJ databases">
        <title>Draft Genome Sequence of Synergistes jonesii.</title>
        <authorList>
            <person name="Coil D.A."/>
            <person name="Eisen J.A."/>
            <person name="Holland-Moritz H.E."/>
        </authorList>
    </citation>
    <scope>NUCLEOTIDE SEQUENCE [LARGE SCALE GENOMIC DNA]</scope>
    <source>
        <strain evidence="4 5">78-1</strain>
    </source>
</reference>
<evidence type="ECO:0000313" key="4">
    <source>
        <dbReference type="EMBL" id="KEJ91401.1"/>
    </source>
</evidence>
<keyword evidence="1" id="KW-0285">Flavoprotein</keyword>
<keyword evidence="5" id="KW-1185">Reference proteome</keyword>
<protein>
    <submittedName>
        <fullName evidence="4">2-nitropropane dioxygenase</fullName>
    </submittedName>
</protein>
<evidence type="ECO:0000256" key="1">
    <source>
        <dbReference type="ARBA" id="ARBA00022630"/>
    </source>
</evidence>
<dbReference type="EMBL" id="JMKI01000048">
    <property type="protein sequence ID" value="KEJ91401.1"/>
    <property type="molecule type" value="Genomic_DNA"/>
</dbReference>
<dbReference type="STRING" id="2754.EH55_10100"/>
<dbReference type="Proteomes" id="UP000027665">
    <property type="component" value="Unassembled WGS sequence"/>
</dbReference>
<sequence>MIKEKSELPSLKIGEYEPKYPIIQGGMGVMVSGPRLAGATAAEGCIGTIASVGLAASYPEYDALNDSREFDKQNNKILANFIKQAKEASKGGIIAVNCMCALSNYESLVRTSCEAGANIIISGAGLPLKLPQLTEGFPKTALVPIVSSVKAAALIASRWLKHYNRFPDAFVVETPNTAGGHLGARDEEQALDTHLSLQEVIPALVKYLKELGRNIPVIAAGGIWDSGDMKKSFDMGASGVQMGTRFAATEEGDASDRFKQAYVDAEEKDVVLIKSPCGLPGRAIMSPLIERYLSGMIEKAVCRRVCLSHCLLRLQNETFCIADALVSAYKGDWENGLFFCGSNVSKVKSIEKVKEIIRELIDGFSLSDLQSES</sequence>
<dbReference type="GO" id="GO:0018580">
    <property type="term" value="F:nitronate monooxygenase activity"/>
    <property type="evidence" value="ECO:0007669"/>
    <property type="project" value="InterPro"/>
</dbReference>
<dbReference type="Pfam" id="PF03060">
    <property type="entry name" value="NMO"/>
    <property type="match status" value="1"/>
</dbReference>
<name>A0A073IPJ6_9BACT</name>
<dbReference type="InterPro" id="IPR013785">
    <property type="entry name" value="Aldolase_TIM"/>
</dbReference>
<dbReference type="Gene3D" id="3.20.20.70">
    <property type="entry name" value="Aldolase class I"/>
    <property type="match status" value="1"/>
</dbReference>